<keyword evidence="3" id="KW-0812">Transmembrane</keyword>
<keyword evidence="6" id="KW-1185">Reference proteome</keyword>
<evidence type="ECO:0000256" key="3">
    <source>
        <dbReference type="SAM" id="Phobius"/>
    </source>
</evidence>
<accession>A0A7R9C104</accession>
<dbReference type="InterPro" id="IPR031424">
    <property type="entry name" value="QVR-like"/>
</dbReference>
<dbReference type="GO" id="GO:0030431">
    <property type="term" value="P:sleep"/>
    <property type="evidence" value="ECO:0007669"/>
    <property type="project" value="InterPro"/>
</dbReference>
<feature type="domain" description="BTB" evidence="4">
    <location>
        <begin position="208"/>
        <end position="308"/>
    </location>
</feature>
<evidence type="ECO:0000256" key="2">
    <source>
        <dbReference type="ARBA" id="ARBA00023180"/>
    </source>
</evidence>
<reference evidence="5" key="1">
    <citation type="submission" date="2020-11" db="EMBL/GenBank/DDBJ databases">
        <authorList>
            <person name="Tran Van P."/>
        </authorList>
    </citation>
    <scope>NUCLEOTIDE SEQUENCE</scope>
</reference>
<evidence type="ECO:0000259" key="4">
    <source>
        <dbReference type="SMART" id="SM00225"/>
    </source>
</evidence>
<dbReference type="InterPro" id="IPR045068">
    <property type="entry name" value="BACURD1-3"/>
</dbReference>
<dbReference type="InterPro" id="IPR003131">
    <property type="entry name" value="T1-type_BTB"/>
</dbReference>
<evidence type="ECO:0000313" key="5">
    <source>
        <dbReference type="EMBL" id="CAD7283654.1"/>
    </source>
</evidence>
<sequence>MARQNIYILSCVVLVLAYFFAIRVGFSIKCYECNSFTDPRCADPFDNRSFPQTDCKHKRMDHLGDKEPESCRKTRQKVDGQWRFIRSCAFVDNPGLDGDERYCRILEGTFNIHVEHCECKGKEGCNAAHSLSPSPTVNLIPFIWAGLFCAAALPAIRHRFSDGIRKEEEEVRFFPCLLVGGSKGAECEFSGSREMSGERGVVPENANLYVKLNVSGALHYTTIGTLTKRGGWLRDIFSGRSEVLTDSDGWILINRSGKHFGTILNFLRDDSVELPSSREDIEELCGEAKFYEIPEIVHACEAALQKFEKNAWKSKGVLPICTVSLITTSEEAQALISSTTKPVVKLLVNRHNNKYSYTSNSDDNLLKNIELFDKLCRRFFGRIVFIKDVMGTNEICCWTFYGRGRKFAEVSCTSIVYATDKKHTKVRCTGVRCCTNTYTRP</sequence>
<dbReference type="CDD" id="cd23592">
    <property type="entry name" value="TFP_LU_ECD_Crok"/>
    <property type="match status" value="1"/>
</dbReference>
<gene>
    <name evidence="5" type="ORF">NMOB1V02_LOCUS11267</name>
</gene>
<dbReference type="EMBL" id="OA887841">
    <property type="protein sequence ID" value="CAD7283654.1"/>
    <property type="molecule type" value="Genomic_DNA"/>
</dbReference>
<feature type="non-terminal residue" evidence="5">
    <location>
        <position position="1"/>
    </location>
</feature>
<dbReference type="OrthoDB" id="2333377at2759"/>
<dbReference type="PANTHER" id="PTHR11145">
    <property type="entry name" value="BTB/POZ DOMAIN-CONTAINING ADAPTER FOR CUL3-MEDIATED RHOA DEGRADATION PROTEIN FAMILY MEMBER"/>
    <property type="match status" value="1"/>
</dbReference>
<dbReference type="AlphaFoldDB" id="A0A7R9C104"/>
<dbReference type="Pfam" id="PF17064">
    <property type="entry name" value="QVR"/>
    <property type="match status" value="1"/>
</dbReference>
<dbReference type="InterPro" id="IPR011333">
    <property type="entry name" value="SKP1/BTB/POZ_sf"/>
</dbReference>
<dbReference type="InterPro" id="IPR000210">
    <property type="entry name" value="BTB/POZ_dom"/>
</dbReference>
<dbReference type="GO" id="GO:0051260">
    <property type="term" value="P:protein homooligomerization"/>
    <property type="evidence" value="ECO:0007669"/>
    <property type="project" value="InterPro"/>
</dbReference>
<keyword evidence="3" id="KW-0472">Membrane</keyword>
<name>A0A7R9C104_9CRUS</name>
<dbReference type="EMBL" id="CAJPEX010005804">
    <property type="protein sequence ID" value="CAG0923806.1"/>
    <property type="molecule type" value="Genomic_DNA"/>
</dbReference>
<feature type="transmembrane region" description="Helical" evidence="3">
    <location>
        <begin position="7"/>
        <end position="26"/>
    </location>
</feature>
<dbReference type="GO" id="GO:0032222">
    <property type="term" value="P:regulation of synaptic transmission, cholinergic"/>
    <property type="evidence" value="ECO:0007669"/>
    <property type="project" value="InterPro"/>
</dbReference>
<protein>
    <recommendedName>
        <fullName evidence="4">BTB domain-containing protein</fullName>
    </recommendedName>
</protein>
<evidence type="ECO:0000313" key="6">
    <source>
        <dbReference type="Proteomes" id="UP000678499"/>
    </source>
</evidence>
<dbReference type="Proteomes" id="UP000678499">
    <property type="component" value="Unassembled WGS sequence"/>
</dbReference>
<dbReference type="SUPFAM" id="SSF54695">
    <property type="entry name" value="POZ domain"/>
    <property type="match status" value="1"/>
</dbReference>
<keyword evidence="2" id="KW-0325">Glycoprotein</keyword>
<dbReference type="Gene3D" id="3.30.710.10">
    <property type="entry name" value="Potassium Channel Kv1.1, Chain A"/>
    <property type="match status" value="1"/>
</dbReference>
<dbReference type="Pfam" id="PF02214">
    <property type="entry name" value="BTB_2"/>
    <property type="match status" value="1"/>
</dbReference>
<organism evidence="5">
    <name type="scientific">Notodromas monacha</name>
    <dbReference type="NCBI Taxonomy" id="399045"/>
    <lineage>
        <taxon>Eukaryota</taxon>
        <taxon>Metazoa</taxon>
        <taxon>Ecdysozoa</taxon>
        <taxon>Arthropoda</taxon>
        <taxon>Crustacea</taxon>
        <taxon>Oligostraca</taxon>
        <taxon>Ostracoda</taxon>
        <taxon>Podocopa</taxon>
        <taxon>Podocopida</taxon>
        <taxon>Cypridocopina</taxon>
        <taxon>Cypridoidea</taxon>
        <taxon>Cyprididae</taxon>
        <taxon>Notodromas</taxon>
    </lineage>
</organism>
<proteinExistence type="predicted"/>
<keyword evidence="3" id="KW-1133">Transmembrane helix</keyword>
<keyword evidence="1" id="KW-0732">Signal</keyword>
<dbReference type="PANTHER" id="PTHR11145:SF8">
    <property type="entry name" value="RE57120P"/>
    <property type="match status" value="1"/>
</dbReference>
<evidence type="ECO:0000256" key="1">
    <source>
        <dbReference type="ARBA" id="ARBA00022729"/>
    </source>
</evidence>
<dbReference type="SMART" id="SM00225">
    <property type="entry name" value="BTB"/>
    <property type="match status" value="1"/>
</dbReference>